<keyword evidence="5" id="KW-1185">Reference proteome</keyword>
<dbReference type="InterPro" id="IPR051948">
    <property type="entry name" value="Hsp70_co-chaperone_J-domain"/>
</dbReference>
<dbReference type="PROSITE" id="PS50076">
    <property type="entry name" value="DNAJ_2"/>
    <property type="match status" value="1"/>
</dbReference>
<evidence type="ECO:0000313" key="4">
    <source>
        <dbReference type="EMBL" id="KAK4541654.1"/>
    </source>
</evidence>
<dbReference type="PANTHER" id="PTHR44360:SF1">
    <property type="entry name" value="DNAJ HOMOLOG SUBFAMILY B MEMBER 9"/>
    <property type="match status" value="1"/>
</dbReference>
<dbReference type="PANTHER" id="PTHR44360">
    <property type="entry name" value="DNAJ HOMOLOG SUBFAMILY B MEMBER 9"/>
    <property type="match status" value="1"/>
</dbReference>
<dbReference type="Proteomes" id="UP001324427">
    <property type="component" value="Unassembled WGS sequence"/>
</dbReference>
<name>A0AAV9J9Y6_9PEZI</name>
<dbReference type="CDD" id="cd06257">
    <property type="entry name" value="DnaJ"/>
    <property type="match status" value="1"/>
</dbReference>
<dbReference type="InterPro" id="IPR036869">
    <property type="entry name" value="J_dom_sf"/>
</dbReference>
<reference evidence="4 5" key="1">
    <citation type="submission" date="2021-11" db="EMBL/GenBank/DDBJ databases">
        <title>Black yeast isolated from Biological Soil Crust.</title>
        <authorList>
            <person name="Kurbessoian T."/>
        </authorList>
    </citation>
    <scope>NUCLEOTIDE SEQUENCE [LARGE SCALE GENOMIC DNA]</scope>
    <source>
        <strain evidence="4 5">CCFEE 5522</strain>
    </source>
</reference>
<dbReference type="SMART" id="SM00271">
    <property type="entry name" value="DnaJ"/>
    <property type="match status" value="1"/>
</dbReference>
<dbReference type="PROSITE" id="PS00636">
    <property type="entry name" value="DNAJ_1"/>
    <property type="match status" value="1"/>
</dbReference>
<dbReference type="AlphaFoldDB" id="A0AAV9J9Y6"/>
<dbReference type="GO" id="GO:0051787">
    <property type="term" value="F:misfolded protein binding"/>
    <property type="evidence" value="ECO:0007669"/>
    <property type="project" value="TreeGrafter"/>
</dbReference>
<evidence type="ECO:0000313" key="5">
    <source>
        <dbReference type="Proteomes" id="UP001324427"/>
    </source>
</evidence>
<sequence length="213" mass="23358">MASIVQMPSALRLTCPGTLPLLSKSHSTGQAMGAATPRPIVSRPMQHTGTTLTMMCAILGSGADDVKVPLIACPKSVRRQGIIPVDAQHNSHESRQRRQAYNDGAEEEPEPTSTGRPRDGPESSRYNDAESSPHTRPLDNQALYDVLSLARTATADEVRKAYYKLAKKYHPDRNAAGGEMFKRIKDAYDILCDAEKRRVYDERGYDAATAMGK</sequence>
<comment type="caution">
    <text evidence="4">The sequence shown here is derived from an EMBL/GenBank/DDBJ whole genome shotgun (WGS) entry which is preliminary data.</text>
</comment>
<evidence type="ECO:0000259" key="3">
    <source>
        <dbReference type="PROSITE" id="PS50076"/>
    </source>
</evidence>
<proteinExistence type="predicted"/>
<feature type="compositionally biased region" description="Basic and acidic residues" evidence="2">
    <location>
        <begin position="116"/>
        <end position="137"/>
    </location>
</feature>
<keyword evidence="1" id="KW-0143">Chaperone</keyword>
<dbReference type="EMBL" id="JAVFHQ010000050">
    <property type="protein sequence ID" value="KAK4541654.1"/>
    <property type="molecule type" value="Genomic_DNA"/>
</dbReference>
<accession>A0AAV9J9Y6</accession>
<dbReference type="SUPFAM" id="SSF46565">
    <property type="entry name" value="Chaperone J-domain"/>
    <property type="match status" value="1"/>
</dbReference>
<dbReference type="InterPro" id="IPR018253">
    <property type="entry name" value="DnaJ_domain_CS"/>
</dbReference>
<protein>
    <recommendedName>
        <fullName evidence="3">J domain-containing protein</fullName>
    </recommendedName>
</protein>
<evidence type="ECO:0000256" key="2">
    <source>
        <dbReference type="SAM" id="MobiDB-lite"/>
    </source>
</evidence>
<dbReference type="Pfam" id="PF00226">
    <property type="entry name" value="DnaJ"/>
    <property type="match status" value="1"/>
</dbReference>
<gene>
    <name evidence="4" type="ORF">LTR36_007798</name>
</gene>
<organism evidence="4 5">
    <name type="scientific">Oleoguttula mirabilis</name>
    <dbReference type="NCBI Taxonomy" id="1507867"/>
    <lineage>
        <taxon>Eukaryota</taxon>
        <taxon>Fungi</taxon>
        <taxon>Dikarya</taxon>
        <taxon>Ascomycota</taxon>
        <taxon>Pezizomycotina</taxon>
        <taxon>Dothideomycetes</taxon>
        <taxon>Dothideomycetidae</taxon>
        <taxon>Mycosphaerellales</taxon>
        <taxon>Teratosphaeriaceae</taxon>
        <taxon>Oleoguttula</taxon>
    </lineage>
</organism>
<dbReference type="PRINTS" id="PR00625">
    <property type="entry name" value="JDOMAIN"/>
</dbReference>
<dbReference type="InterPro" id="IPR001623">
    <property type="entry name" value="DnaJ_domain"/>
</dbReference>
<feature type="region of interest" description="Disordered" evidence="2">
    <location>
        <begin position="24"/>
        <end position="44"/>
    </location>
</feature>
<dbReference type="GO" id="GO:0005783">
    <property type="term" value="C:endoplasmic reticulum"/>
    <property type="evidence" value="ECO:0007669"/>
    <property type="project" value="TreeGrafter"/>
</dbReference>
<feature type="region of interest" description="Disordered" evidence="2">
    <location>
        <begin position="82"/>
        <end position="139"/>
    </location>
</feature>
<dbReference type="GO" id="GO:0036503">
    <property type="term" value="P:ERAD pathway"/>
    <property type="evidence" value="ECO:0007669"/>
    <property type="project" value="TreeGrafter"/>
</dbReference>
<dbReference type="Gene3D" id="1.10.287.110">
    <property type="entry name" value="DnaJ domain"/>
    <property type="match status" value="1"/>
</dbReference>
<feature type="domain" description="J" evidence="3">
    <location>
        <begin position="142"/>
        <end position="204"/>
    </location>
</feature>
<dbReference type="GO" id="GO:0051087">
    <property type="term" value="F:protein-folding chaperone binding"/>
    <property type="evidence" value="ECO:0007669"/>
    <property type="project" value="TreeGrafter"/>
</dbReference>
<evidence type="ECO:0000256" key="1">
    <source>
        <dbReference type="ARBA" id="ARBA00023186"/>
    </source>
</evidence>